<dbReference type="OrthoDB" id="25498at2759"/>
<evidence type="ECO:0000313" key="5">
    <source>
        <dbReference type="EMBL" id="KAG7562839.1"/>
    </source>
</evidence>
<dbReference type="GO" id="GO:0003743">
    <property type="term" value="F:translation initiation factor activity"/>
    <property type="evidence" value="ECO:0007669"/>
    <property type="project" value="UniProtKB-KW"/>
</dbReference>
<dbReference type="PROSITE" id="PS50249">
    <property type="entry name" value="MPN"/>
    <property type="match status" value="1"/>
</dbReference>
<proteinExistence type="predicted"/>
<evidence type="ECO:0000256" key="2">
    <source>
        <dbReference type="ARBA" id="ARBA00022540"/>
    </source>
</evidence>
<keyword evidence="3" id="KW-0648">Protein biosynthesis</keyword>
<evidence type="ECO:0000313" key="6">
    <source>
        <dbReference type="Proteomes" id="UP000812966"/>
    </source>
</evidence>
<keyword evidence="6" id="KW-1185">Reference proteome</keyword>
<dbReference type="SMART" id="SM00232">
    <property type="entry name" value="JAB_MPN"/>
    <property type="match status" value="1"/>
</dbReference>
<dbReference type="GO" id="GO:0008237">
    <property type="term" value="F:metallopeptidase activity"/>
    <property type="evidence" value="ECO:0007669"/>
    <property type="project" value="InterPro"/>
</dbReference>
<dbReference type="InterPro" id="IPR000555">
    <property type="entry name" value="JAMM/MPN+_dom"/>
</dbReference>
<dbReference type="Pfam" id="PF01398">
    <property type="entry name" value="JAB"/>
    <property type="match status" value="1"/>
</dbReference>
<dbReference type="InterPro" id="IPR027531">
    <property type="entry name" value="eIF3f"/>
</dbReference>
<comment type="caution">
    <text evidence="5">The sequence shown here is derived from an EMBL/GenBank/DDBJ whole genome shotgun (WGS) entry which is preliminary data.</text>
</comment>
<dbReference type="Pfam" id="PF13012">
    <property type="entry name" value="MitMem_reg"/>
    <property type="match status" value="1"/>
</dbReference>
<dbReference type="PANTHER" id="PTHR10540:SF6">
    <property type="entry name" value="EUKARYOTIC TRANSLATION INITIATION FACTOR 3 SUBUNIT F"/>
    <property type="match status" value="1"/>
</dbReference>
<evidence type="ECO:0000256" key="3">
    <source>
        <dbReference type="ARBA" id="ARBA00022917"/>
    </source>
</evidence>
<dbReference type="PANTHER" id="PTHR10540">
    <property type="entry name" value="EUKARYOTIC TRANSLATION INITIATION FACTOR 3 SUBUNIT F-RELATED"/>
    <property type="match status" value="1"/>
</dbReference>
<sequence length="315" mass="33540">MALNAASSALHLNLPSTSGRTPSLVTVHPSVLAQILDHQSRKPAEQPRVIGTLLGVRSSETGSTGSSSEIEIRNCFALPHVETDKEVAVDMEYHRSMMNLLGSGREVLVGWYSSSPDITPYSALIQNFFDGETGSSTPAVHLTFDTNLSQENVDSSLSVKAYVAREVGSAPKPENAVFLPIPCSVKYQLTEKAGLDLLTPNLASADSQSAQTSQPPLQTLSQSIAALTQNLTQIQSYVREVTSGSRQADPEVGRYLLEAVGRWKSENGGAAAGDDEDGAAEEGVKKGLQDTLSVSYLSALIRTQAELSARLNLLA</sequence>
<organism evidence="5 6">
    <name type="scientific">Filobasidium floriforme</name>
    <dbReference type="NCBI Taxonomy" id="5210"/>
    <lineage>
        <taxon>Eukaryota</taxon>
        <taxon>Fungi</taxon>
        <taxon>Dikarya</taxon>
        <taxon>Basidiomycota</taxon>
        <taxon>Agaricomycotina</taxon>
        <taxon>Tremellomycetes</taxon>
        <taxon>Filobasidiales</taxon>
        <taxon>Filobasidiaceae</taxon>
        <taxon>Filobasidium</taxon>
    </lineage>
</organism>
<dbReference type="Proteomes" id="UP000812966">
    <property type="component" value="Unassembled WGS sequence"/>
</dbReference>
<dbReference type="GO" id="GO:0031369">
    <property type="term" value="F:translation initiation factor binding"/>
    <property type="evidence" value="ECO:0007669"/>
    <property type="project" value="InterPro"/>
</dbReference>
<name>A0A8K0JPD7_9TREE</name>
<keyword evidence="1" id="KW-0963">Cytoplasm</keyword>
<evidence type="ECO:0000259" key="4">
    <source>
        <dbReference type="PROSITE" id="PS50249"/>
    </source>
</evidence>
<dbReference type="InterPro" id="IPR037518">
    <property type="entry name" value="MPN"/>
</dbReference>
<dbReference type="Gene3D" id="3.40.140.10">
    <property type="entry name" value="Cytidine Deaminase, domain 2"/>
    <property type="match status" value="1"/>
</dbReference>
<dbReference type="GO" id="GO:0071541">
    <property type="term" value="C:eukaryotic translation initiation factor 3 complex, eIF3m"/>
    <property type="evidence" value="ECO:0007669"/>
    <property type="project" value="TreeGrafter"/>
</dbReference>
<dbReference type="EMBL" id="JABELV010000024">
    <property type="protein sequence ID" value="KAG7562839.1"/>
    <property type="molecule type" value="Genomic_DNA"/>
</dbReference>
<protein>
    <recommendedName>
        <fullName evidence="4">MPN domain-containing protein</fullName>
    </recommendedName>
</protein>
<gene>
    <name evidence="5" type="ORF">FFLO_01668</name>
</gene>
<dbReference type="AlphaFoldDB" id="A0A8K0JPD7"/>
<accession>A0A8K0JPD7</accession>
<reference evidence="5" key="1">
    <citation type="submission" date="2020-04" db="EMBL/GenBank/DDBJ databases">
        <title>Analysis of mating type loci in Filobasidium floriforme.</title>
        <authorList>
            <person name="Nowrousian M."/>
        </authorList>
    </citation>
    <scope>NUCLEOTIDE SEQUENCE</scope>
    <source>
        <strain evidence="5">CBS 6242</strain>
    </source>
</reference>
<feature type="domain" description="MPN" evidence="4">
    <location>
        <begin position="25"/>
        <end position="168"/>
    </location>
</feature>
<dbReference type="InterPro" id="IPR024969">
    <property type="entry name" value="EIF3F/CSN6-like_C"/>
</dbReference>
<evidence type="ECO:0000256" key="1">
    <source>
        <dbReference type="ARBA" id="ARBA00022490"/>
    </source>
</evidence>
<keyword evidence="2" id="KW-0396">Initiation factor</keyword>
<dbReference type="CDD" id="cd08064">
    <property type="entry name" value="MPN_eIF3f"/>
    <property type="match status" value="1"/>
</dbReference>